<keyword evidence="3" id="KW-1185">Reference proteome</keyword>
<dbReference type="Pfam" id="PF01261">
    <property type="entry name" value="AP_endonuc_2"/>
    <property type="match status" value="1"/>
</dbReference>
<dbReference type="GO" id="GO:0016853">
    <property type="term" value="F:isomerase activity"/>
    <property type="evidence" value="ECO:0007669"/>
    <property type="project" value="UniProtKB-KW"/>
</dbReference>
<name>A0A517XLK7_9BACT</name>
<dbReference type="Proteomes" id="UP000319576">
    <property type="component" value="Chromosome"/>
</dbReference>
<accession>A0A517XLK7</accession>
<dbReference type="Gene3D" id="3.20.20.150">
    <property type="entry name" value="Divalent-metal-dependent TIM barrel enzymes"/>
    <property type="match status" value="1"/>
</dbReference>
<dbReference type="OrthoDB" id="9779184at2"/>
<sequence>MQLGFVSAVLHDLPLEEVLAFAADEGFPVVELMCWPPGKADRRYAGVTHLDVSDFTPARAAEVRELLRIHGVKVSGLGYYPNPLDPDPEHRGRVADHLRKLIRAAPMIGVTVVNTFIGRDPAKSMSKSLAEVADVWAPLVKEAKAAGVRLGIEHCPMLFTEDEWPGGKNLATTPAVWRELFRTFDAISPGTVGLNFDPSHLVWQFVDCGRAVREFGRHLVHVHAKDERIDRERLYEVGALGLGWHVPKLPGLGDVNWGEFFAALTDAGYSGPVCVEVEDRAYEGSLADRQRALRQSRNFLGRYFG</sequence>
<dbReference type="InterPro" id="IPR013022">
    <property type="entry name" value="Xyl_isomerase-like_TIM-brl"/>
</dbReference>
<keyword evidence="2" id="KW-0413">Isomerase</keyword>
<reference evidence="2 3" key="1">
    <citation type="submission" date="2019-02" db="EMBL/GenBank/DDBJ databases">
        <title>Deep-cultivation of Planctomycetes and their phenomic and genomic characterization uncovers novel biology.</title>
        <authorList>
            <person name="Wiegand S."/>
            <person name="Jogler M."/>
            <person name="Boedeker C."/>
            <person name="Pinto D."/>
            <person name="Vollmers J."/>
            <person name="Rivas-Marin E."/>
            <person name="Kohn T."/>
            <person name="Peeters S.H."/>
            <person name="Heuer A."/>
            <person name="Rast P."/>
            <person name="Oberbeckmann S."/>
            <person name="Bunk B."/>
            <person name="Jeske O."/>
            <person name="Meyerdierks A."/>
            <person name="Storesund J.E."/>
            <person name="Kallscheuer N."/>
            <person name="Luecker S."/>
            <person name="Lage O.M."/>
            <person name="Pohl T."/>
            <person name="Merkel B.J."/>
            <person name="Hornburger P."/>
            <person name="Mueller R.-W."/>
            <person name="Bruemmer F."/>
            <person name="Labrenz M."/>
            <person name="Spormann A.M."/>
            <person name="Op den Camp H."/>
            <person name="Overmann J."/>
            <person name="Amann R."/>
            <person name="Jetten M.S.M."/>
            <person name="Mascher T."/>
            <person name="Medema M.H."/>
            <person name="Devos D.P."/>
            <person name="Kaster A.-K."/>
            <person name="Ovreas L."/>
            <person name="Rohde M."/>
            <person name="Galperin M.Y."/>
            <person name="Jogler C."/>
        </authorList>
    </citation>
    <scope>NUCLEOTIDE SEQUENCE [LARGE SCALE GENOMIC DNA]</scope>
    <source>
        <strain evidence="2 3">ETA_A1</strain>
    </source>
</reference>
<evidence type="ECO:0000313" key="3">
    <source>
        <dbReference type="Proteomes" id="UP000319576"/>
    </source>
</evidence>
<organism evidence="2 3">
    <name type="scientific">Urbifossiella limnaea</name>
    <dbReference type="NCBI Taxonomy" id="2528023"/>
    <lineage>
        <taxon>Bacteria</taxon>
        <taxon>Pseudomonadati</taxon>
        <taxon>Planctomycetota</taxon>
        <taxon>Planctomycetia</taxon>
        <taxon>Gemmatales</taxon>
        <taxon>Gemmataceae</taxon>
        <taxon>Urbifossiella</taxon>
    </lineage>
</organism>
<dbReference type="EMBL" id="CP036273">
    <property type="protein sequence ID" value="QDU18395.1"/>
    <property type="molecule type" value="Genomic_DNA"/>
</dbReference>
<dbReference type="KEGG" id="uli:ETAA1_02810"/>
<dbReference type="RefSeq" id="WP_145233650.1">
    <property type="nucleotide sequence ID" value="NZ_CP036273.1"/>
</dbReference>
<feature type="domain" description="Xylose isomerase-like TIM barrel" evidence="1">
    <location>
        <begin position="19"/>
        <end position="300"/>
    </location>
</feature>
<dbReference type="InterPro" id="IPR036237">
    <property type="entry name" value="Xyl_isomerase-like_sf"/>
</dbReference>
<dbReference type="SUPFAM" id="SSF51658">
    <property type="entry name" value="Xylose isomerase-like"/>
    <property type="match status" value="1"/>
</dbReference>
<gene>
    <name evidence="2" type="ORF">ETAA1_02810</name>
</gene>
<evidence type="ECO:0000313" key="2">
    <source>
        <dbReference type="EMBL" id="QDU18395.1"/>
    </source>
</evidence>
<dbReference type="InterPro" id="IPR050312">
    <property type="entry name" value="IolE/XylAMocC-like"/>
</dbReference>
<dbReference type="PANTHER" id="PTHR12110">
    <property type="entry name" value="HYDROXYPYRUVATE ISOMERASE"/>
    <property type="match status" value="1"/>
</dbReference>
<evidence type="ECO:0000259" key="1">
    <source>
        <dbReference type="Pfam" id="PF01261"/>
    </source>
</evidence>
<dbReference type="AlphaFoldDB" id="A0A517XLK7"/>
<protein>
    <submittedName>
        <fullName evidence="2">Xylose isomerase-like TIM barrel</fullName>
    </submittedName>
</protein>
<dbReference type="PANTHER" id="PTHR12110:SF21">
    <property type="entry name" value="XYLOSE ISOMERASE-LIKE TIM BARREL DOMAIN-CONTAINING PROTEIN"/>
    <property type="match status" value="1"/>
</dbReference>
<proteinExistence type="predicted"/>